<sequence>MIFVGSRPDFLFRSRKKATRRVFTCGLNSEFNVLLYSDHTGVVNGESDKVCFVVPVHYPSFVFSFSPRLSLEKSVDSLFEFASERERDMLYEYVRGIENRNAEKIPFLRSVNMSKIPNYLSPIVTVGAVVHSCAALREHNLGRSLTQLVVPSFIMFFSAPLCANLVYKQAGIDHRVLGSYFLGLALFFLVKDSRLITSSMFVFPTIGRIRLLCDMKNGRESLSSVIAWLMMCEFTGLAVQKIFFGEQATEFSQRNFTDLIGNVLVVASARCLQLSDAYVVLCICFLVFAKKVRERKRDEEGGVPEGAPKIRRHPKRSAAVSGPAEKPPRRKAAARARKAADSK</sequence>
<organism evidence="3">
    <name type="scientific">Menopon gallinae</name>
    <name type="common">poultry shaft louse</name>
    <dbReference type="NCBI Taxonomy" id="328185"/>
    <lineage>
        <taxon>Eukaryota</taxon>
        <taxon>Metazoa</taxon>
        <taxon>Ecdysozoa</taxon>
        <taxon>Arthropoda</taxon>
        <taxon>Hexapoda</taxon>
        <taxon>Insecta</taxon>
        <taxon>Pterygota</taxon>
        <taxon>Neoptera</taxon>
        <taxon>Paraneoptera</taxon>
        <taxon>Psocodea</taxon>
        <taxon>Troctomorpha</taxon>
        <taxon>Phthiraptera</taxon>
        <taxon>Amblycera</taxon>
        <taxon>Menoponidae</taxon>
        <taxon>Menopon</taxon>
    </lineage>
</organism>
<feature type="transmembrane region" description="Helical" evidence="2">
    <location>
        <begin position="148"/>
        <end position="167"/>
    </location>
</feature>
<keyword evidence="2" id="KW-0812">Transmembrane</keyword>
<name>A0AAW2H7L1_9NEOP</name>
<dbReference type="EMBL" id="JARGDH010000006">
    <property type="protein sequence ID" value="KAL0265702.1"/>
    <property type="molecule type" value="Genomic_DNA"/>
</dbReference>
<dbReference type="AlphaFoldDB" id="A0AAW2H7L1"/>
<accession>A0AAW2H7L1</accession>
<protein>
    <submittedName>
        <fullName evidence="3">Uncharacterized protein</fullName>
    </submittedName>
</protein>
<evidence type="ECO:0000256" key="2">
    <source>
        <dbReference type="SAM" id="Phobius"/>
    </source>
</evidence>
<reference evidence="3" key="1">
    <citation type="journal article" date="2024" name="Gigascience">
        <title>Chromosome-level genome of the poultry shaft louse Menopon gallinae provides insight into the host-switching and adaptive evolution of parasitic lice.</title>
        <authorList>
            <person name="Xu Y."/>
            <person name="Ma L."/>
            <person name="Liu S."/>
            <person name="Liang Y."/>
            <person name="Liu Q."/>
            <person name="He Z."/>
            <person name="Tian L."/>
            <person name="Duan Y."/>
            <person name="Cai W."/>
            <person name="Li H."/>
            <person name="Song F."/>
        </authorList>
    </citation>
    <scope>NUCLEOTIDE SEQUENCE</scope>
    <source>
        <strain evidence="3">Cailab_2023a</strain>
    </source>
</reference>
<feature type="transmembrane region" description="Helical" evidence="2">
    <location>
        <begin position="263"/>
        <end position="288"/>
    </location>
</feature>
<keyword evidence="2" id="KW-0472">Membrane</keyword>
<feature type="region of interest" description="Disordered" evidence="1">
    <location>
        <begin position="296"/>
        <end position="343"/>
    </location>
</feature>
<keyword evidence="2" id="KW-1133">Transmembrane helix</keyword>
<evidence type="ECO:0000256" key="1">
    <source>
        <dbReference type="SAM" id="MobiDB-lite"/>
    </source>
</evidence>
<comment type="caution">
    <text evidence="3">The sequence shown here is derived from an EMBL/GenBank/DDBJ whole genome shotgun (WGS) entry which is preliminary data.</text>
</comment>
<gene>
    <name evidence="3" type="ORF">PYX00_011416</name>
</gene>
<proteinExistence type="predicted"/>
<evidence type="ECO:0000313" key="3">
    <source>
        <dbReference type="EMBL" id="KAL0265702.1"/>
    </source>
</evidence>
<feature type="compositionally biased region" description="Basic residues" evidence="1">
    <location>
        <begin position="328"/>
        <end position="337"/>
    </location>
</feature>
<feature type="transmembrane region" description="Helical" evidence="2">
    <location>
        <begin position="179"/>
        <end position="203"/>
    </location>
</feature>